<proteinExistence type="predicted"/>
<dbReference type="InterPro" id="IPR001715">
    <property type="entry name" value="CH_dom"/>
</dbReference>
<keyword evidence="3" id="KW-0418">Kinase</keyword>
<dbReference type="InterPro" id="IPR036872">
    <property type="entry name" value="CH_dom_sf"/>
</dbReference>
<feature type="compositionally biased region" description="Low complexity" evidence="1">
    <location>
        <begin position="458"/>
        <end position="470"/>
    </location>
</feature>
<feature type="region of interest" description="Disordered" evidence="1">
    <location>
        <begin position="44"/>
        <end position="64"/>
    </location>
</feature>
<dbReference type="Gene3D" id="1.10.418.10">
    <property type="entry name" value="Calponin-like domain"/>
    <property type="match status" value="1"/>
</dbReference>
<reference evidence="3 4" key="1">
    <citation type="journal article" date="2014" name="BMC Genomics">
        <title>Genome and secretome analysis of the hemibiotrophic fungal pathogen, Moniliophthora roreri, which causes frosty pod rot disease of cacao: mechanisms of the biotrophic and necrotrophic phases.</title>
        <authorList>
            <person name="Meinhardt L.W."/>
            <person name="Costa G.G.L."/>
            <person name="Thomazella D.P.T."/>
            <person name="Teixeira P.J.P.L."/>
            <person name="Carazzolle M.F."/>
            <person name="Schuster S.C."/>
            <person name="Carlson J.E."/>
            <person name="Guiltinan M.J."/>
            <person name="Mieczkowski P."/>
            <person name="Farmer A."/>
            <person name="Ramaraj T."/>
            <person name="Crozier J."/>
            <person name="Davis R.E."/>
            <person name="Shao J."/>
            <person name="Melnick R.L."/>
            <person name="Pereira G.A.G."/>
            <person name="Bailey B.A."/>
        </authorList>
    </citation>
    <scope>NUCLEOTIDE SEQUENCE [LARGE SCALE GENOMIC DNA]</scope>
    <source>
        <strain evidence="3 4">MCA 2997</strain>
    </source>
</reference>
<keyword evidence="3" id="KW-0808">Transferase</keyword>
<evidence type="ECO:0000256" key="1">
    <source>
        <dbReference type="SAM" id="MobiDB-lite"/>
    </source>
</evidence>
<sequence length="496" mass="54927">MQGFVVSRKPVQPDRFKVRDIDEVYAKATNTNDYTTFGHFKTHGGYGSRSSTSMSPSSGSGSHRGIYHAYSTPVPSNTTDDILIDYQPGDPMTFHPCNDLINPFLLAISEQVGDASIAISHDRDWGALLTDEDEVLPSERELISRLAEKFKFSVQDSIVYLEPLTDDQSESKDIVISTSFATERVIMARVDVKTEQQDSGDSSDEEESKKLNSEAAITLVDFGPRGPDYKHYNIMAYTLSSSSNPSNRETIRTATSALCNFLASSRLQWVGGSGSWEEVERRINLLADLERCWSIDGSNSPVTPTEVSVRLSLYEEEKEKRLFGEALRDGYVLSHLINNLQSNLVLQPDPNENGVDSVSNLWSFLTACTLSGVSQDNLFQISDLVAASSKSLARVANTILKLLESAEPGSTERRHTSSPLELDHTLSDVPTPRMSEKTPRGWGVLHQRSSNRRRERASSSSPRQFSPASFNSRRARGKHKVPPAPSMPPPLPPQIE</sequence>
<protein>
    <submittedName>
        <fullName evidence="3">Ste ste11 cdc15 protein kinase</fullName>
    </submittedName>
</protein>
<dbReference type="KEGG" id="mrr:Moror_8167"/>
<dbReference type="SUPFAM" id="SSF47576">
    <property type="entry name" value="Calponin-homology domain, CH-domain"/>
    <property type="match status" value="1"/>
</dbReference>
<feature type="region of interest" description="Disordered" evidence="1">
    <location>
        <begin position="407"/>
        <end position="496"/>
    </location>
</feature>
<evidence type="ECO:0000259" key="2">
    <source>
        <dbReference type="Pfam" id="PF00307"/>
    </source>
</evidence>
<accession>V2X5G4</accession>
<dbReference type="EMBL" id="AWSO01000140">
    <property type="protein sequence ID" value="ESK94368.1"/>
    <property type="molecule type" value="Genomic_DNA"/>
</dbReference>
<gene>
    <name evidence="3" type="ORF">Moror_8167</name>
</gene>
<dbReference type="Pfam" id="PF00307">
    <property type="entry name" value="CH"/>
    <property type="match status" value="1"/>
</dbReference>
<feature type="compositionally biased region" description="Low complexity" evidence="1">
    <location>
        <begin position="48"/>
        <end position="61"/>
    </location>
</feature>
<evidence type="ECO:0000313" key="4">
    <source>
        <dbReference type="Proteomes" id="UP000017559"/>
    </source>
</evidence>
<dbReference type="Proteomes" id="UP000017559">
    <property type="component" value="Unassembled WGS sequence"/>
</dbReference>
<keyword evidence="4" id="KW-1185">Reference proteome</keyword>
<dbReference type="HOGENOM" id="CLU_549916_0_0_1"/>
<dbReference type="GO" id="GO:0016301">
    <property type="term" value="F:kinase activity"/>
    <property type="evidence" value="ECO:0007669"/>
    <property type="project" value="UniProtKB-KW"/>
</dbReference>
<comment type="caution">
    <text evidence="3">The sequence shown here is derived from an EMBL/GenBank/DDBJ whole genome shotgun (WGS) entry which is preliminary data.</text>
</comment>
<evidence type="ECO:0000313" key="3">
    <source>
        <dbReference type="EMBL" id="ESK94368.1"/>
    </source>
</evidence>
<feature type="compositionally biased region" description="Pro residues" evidence="1">
    <location>
        <begin position="482"/>
        <end position="496"/>
    </location>
</feature>
<dbReference type="STRING" id="1381753.V2X5G4"/>
<dbReference type="CDD" id="cd00014">
    <property type="entry name" value="CH_SF"/>
    <property type="match status" value="1"/>
</dbReference>
<feature type="compositionally biased region" description="Basic and acidic residues" evidence="1">
    <location>
        <begin position="410"/>
        <end position="426"/>
    </location>
</feature>
<feature type="domain" description="Calponin-homology (CH)" evidence="2">
    <location>
        <begin position="316"/>
        <end position="402"/>
    </location>
</feature>
<dbReference type="AlphaFoldDB" id="V2X5G4"/>
<organism evidence="3 4">
    <name type="scientific">Moniliophthora roreri (strain MCA 2997)</name>
    <name type="common">Cocoa frosty pod rot fungus</name>
    <name type="synonym">Crinipellis roreri</name>
    <dbReference type="NCBI Taxonomy" id="1381753"/>
    <lineage>
        <taxon>Eukaryota</taxon>
        <taxon>Fungi</taxon>
        <taxon>Dikarya</taxon>
        <taxon>Basidiomycota</taxon>
        <taxon>Agaricomycotina</taxon>
        <taxon>Agaricomycetes</taxon>
        <taxon>Agaricomycetidae</taxon>
        <taxon>Agaricales</taxon>
        <taxon>Marasmiineae</taxon>
        <taxon>Marasmiaceae</taxon>
        <taxon>Moniliophthora</taxon>
    </lineage>
</organism>
<dbReference type="OrthoDB" id="21595at2759"/>
<name>V2X5G4_MONRO</name>